<evidence type="ECO:0000313" key="2">
    <source>
        <dbReference type="EMBL" id="KZT13236.1"/>
    </source>
</evidence>
<organism evidence="2 3">
    <name type="scientific">Laetiporus sulphureus 93-53</name>
    <dbReference type="NCBI Taxonomy" id="1314785"/>
    <lineage>
        <taxon>Eukaryota</taxon>
        <taxon>Fungi</taxon>
        <taxon>Dikarya</taxon>
        <taxon>Basidiomycota</taxon>
        <taxon>Agaricomycotina</taxon>
        <taxon>Agaricomycetes</taxon>
        <taxon>Polyporales</taxon>
        <taxon>Laetiporus</taxon>
    </lineage>
</organism>
<dbReference type="Proteomes" id="UP000076871">
    <property type="component" value="Unassembled WGS sequence"/>
</dbReference>
<reference evidence="2 3" key="1">
    <citation type="journal article" date="2016" name="Mol. Biol. Evol.">
        <title>Comparative Genomics of Early-Diverging Mushroom-Forming Fungi Provides Insights into the Origins of Lignocellulose Decay Capabilities.</title>
        <authorList>
            <person name="Nagy L.G."/>
            <person name="Riley R."/>
            <person name="Tritt A."/>
            <person name="Adam C."/>
            <person name="Daum C."/>
            <person name="Floudas D."/>
            <person name="Sun H."/>
            <person name="Yadav J.S."/>
            <person name="Pangilinan J."/>
            <person name="Larsson K.H."/>
            <person name="Matsuura K."/>
            <person name="Barry K."/>
            <person name="Labutti K."/>
            <person name="Kuo R."/>
            <person name="Ohm R.A."/>
            <person name="Bhattacharya S.S."/>
            <person name="Shirouzu T."/>
            <person name="Yoshinaga Y."/>
            <person name="Martin F.M."/>
            <person name="Grigoriev I.V."/>
            <person name="Hibbett D.S."/>
        </authorList>
    </citation>
    <scope>NUCLEOTIDE SEQUENCE [LARGE SCALE GENOMIC DNA]</scope>
    <source>
        <strain evidence="2 3">93-53</strain>
    </source>
</reference>
<dbReference type="AlphaFoldDB" id="A0A165IL74"/>
<sequence length="182" mass="18920">MTAMDASQVSPGIESTPAPAVSSLRSRFEQLAADTAATSVTSRPSSTYGYLSPDPSGSRPRANSAFIEAKQDLHALRPASSSSDLKSGTKRPPPPPPTRHSGSSSPSPRPSPLLRPVIIPDPSPSPLVTESILVLDSRPSSSVNPTALARKPPPPPPLLEHRSESTASQRSSAVSSLVSKFG</sequence>
<feature type="region of interest" description="Disordered" evidence="1">
    <location>
        <begin position="34"/>
        <end position="182"/>
    </location>
</feature>
<accession>A0A165IL74</accession>
<gene>
    <name evidence="2" type="ORF">LAESUDRAFT_36084</name>
</gene>
<dbReference type="OrthoDB" id="2757545at2759"/>
<feature type="compositionally biased region" description="Polar residues" evidence="1">
    <location>
        <begin position="36"/>
        <end position="49"/>
    </location>
</feature>
<dbReference type="EMBL" id="KV427605">
    <property type="protein sequence ID" value="KZT13236.1"/>
    <property type="molecule type" value="Genomic_DNA"/>
</dbReference>
<dbReference type="InParanoid" id="A0A165IL74"/>
<evidence type="ECO:0000313" key="3">
    <source>
        <dbReference type="Proteomes" id="UP000076871"/>
    </source>
</evidence>
<feature type="compositionally biased region" description="Low complexity" evidence="1">
    <location>
        <begin position="165"/>
        <end position="182"/>
    </location>
</feature>
<dbReference type="STRING" id="1314785.A0A165IL74"/>
<feature type="compositionally biased region" description="Pro residues" evidence="1">
    <location>
        <begin position="107"/>
        <end position="125"/>
    </location>
</feature>
<name>A0A165IL74_9APHY</name>
<evidence type="ECO:0000256" key="1">
    <source>
        <dbReference type="SAM" id="MobiDB-lite"/>
    </source>
</evidence>
<dbReference type="RefSeq" id="XP_040770746.1">
    <property type="nucleotide sequence ID" value="XM_040902168.1"/>
</dbReference>
<protein>
    <submittedName>
        <fullName evidence="2">Uncharacterized protein</fullName>
    </submittedName>
</protein>
<feature type="compositionally biased region" description="Polar residues" evidence="1">
    <location>
        <begin position="1"/>
        <end position="10"/>
    </location>
</feature>
<feature type="region of interest" description="Disordered" evidence="1">
    <location>
        <begin position="1"/>
        <end position="21"/>
    </location>
</feature>
<keyword evidence="3" id="KW-1185">Reference proteome</keyword>
<dbReference type="GeneID" id="63819199"/>
<proteinExistence type="predicted"/>